<evidence type="ECO:0000313" key="4">
    <source>
        <dbReference type="Proteomes" id="UP001212841"/>
    </source>
</evidence>
<dbReference type="PANTHER" id="PTHR31964">
    <property type="entry name" value="ADENINE NUCLEOTIDE ALPHA HYDROLASES-LIKE SUPERFAMILY PROTEIN"/>
    <property type="match status" value="1"/>
</dbReference>
<comment type="caution">
    <text evidence="3">The sequence shown here is derived from an EMBL/GenBank/DDBJ whole genome shotgun (WGS) entry which is preliminary data.</text>
</comment>
<dbReference type="PRINTS" id="PR01438">
    <property type="entry name" value="UNVRSLSTRESS"/>
</dbReference>
<dbReference type="EMBL" id="JADGJD010000231">
    <property type="protein sequence ID" value="KAJ3053163.1"/>
    <property type="molecule type" value="Genomic_DNA"/>
</dbReference>
<feature type="compositionally biased region" description="Polar residues" evidence="1">
    <location>
        <begin position="1"/>
        <end position="26"/>
    </location>
</feature>
<feature type="domain" description="UspA" evidence="2">
    <location>
        <begin position="34"/>
        <end position="179"/>
    </location>
</feature>
<dbReference type="SUPFAM" id="SSF52402">
    <property type="entry name" value="Adenine nucleotide alpha hydrolases-like"/>
    <property type="match status" value="1"/>
</dbReference>
<sequence length="181" mass="20132">MQAETDQYGSNVSRKPSSPIVQTTTPALPPFHKRHILIPIDDSDHATQAIAWTISNILREDDHVTLLHVWPNVMAPNTFGVLIDEGEYIRKMQEKVKEASHDILKREGKALSQAEIKVTFTLISVQGDPREEIIAKINAQNIDLVVMGSRGRGAVKRALLGSVSDYIVHHAKCPVTIVKEQ</sequence>
<evidence type="ECO:0000256" key="1">
    <source>
        <dbReference type="SAM" id="MobiDB-lite"/>
    </source>
</evidence>
<proteinExistence type="predicted"/>
<dbReference type="Proteomes" id="UP001212841">
    <property type="component" value="Unassembled WGS sequence"/>
</dbReference>
<dbReference type="Gene3D" id="3.40.50.620">
    <property type="entry name" value="HUPs"/>
    <property type="match status" value="1"/>
</dbReference>
<dbReference type="PANTHER" id="PTHR31964:SF113">
    <property type="entry name" value="USPA DOMAIN-CONTAINING PROTEIN"/>
    <property type="match status" value="1"/>
</dbReference>
<reference evidence="3" key="1">
    <citation type="submission" date="2020-05" db="EMBL/GenBank/DDBJ databases">
        <title>Phylogenomic resolution of chytrid fungi.</title>
        <authorList>
            <person name="Stajich J.E."/>
            <person name="Amses K."/>
            <person name="Simmons R."/>
            <person name="Seto K."/>
            <person name="Myers J."/>
            <person name="Bonds A."/>
            <person name="Quandt C.A."/>
            <person name="Barry K."/>
            <person name="Liu P."/>
            <person name="Grigoriev I."/>
            <person name="Longcore J.E."/>
            <person name="James T.Y."/>
        </authorList>
    </citation>
    <scope>NUCLEOTIDE SEQUENCE</scope>
    <source>
        <strain evidence="3">JEL0318</strain>
    </source>
</reference>
<dbReference type="AlphaFoldDB" id="A0AAD5X5Q4"/>
<dbReference type="CDD" id="cd23659">
    <property type="entry name" value="USP_At3g01520-like"/>
    <property type="match status" value="1"/>
</dbReference>
<accession>A0AAD5X5Q4</accession>
<protein>
    <recommendedName>
        <fullName evidence="2">UspA domain-containing protein</fullName>
    </recommendedName>
</protein>
<gene>
    <name evidence="3" type="ORF">HK097_004895</name>
</gene>
<organism evidence="3 4">
    <name type="scientific">Rhizophlyctis rosea</name>
    <dbReference type="NCBI Taxonomy" id="64517"/>
    <lineage>
        <taxon>Eukaryota</taxon>
        <taxon>Fungi</taxon>
        <taxon>Fungi incertae sedis</taxon>
        <taxon>Chytridiomycota</taxon>
        <taxon>Chytridiomycota incertae sedis</taxon>
        <taxon>Chytridiomycetes</taxon>
        <taxon>Rhizophlyctidales</taxon>
        <taxon>Rhizophlyctidaceae</taxon>
        <taxon>Rhizophlyctis</taxon>
    </lineage>
</organism>
<evidence type="ECO:0000259" key="2">
    <source>
        <dbReference type="Pfam" id="PF00582"/>
    </source>
</evidence>
<dbReference type="InterPro" id="IPR006015">
    <property type="entry name" value="Universal_stress_UspA"/>
</dbReference>
<name>A0AAD5X5Q4_9FUNG</name>
<dbReference type="InterPro" id="IPR014729">
    <property type="entry name" value="Rossmann-like_a/b/a_fold"/>
</dbReference>
<feature type="region of interest" description="Disordered" evidence="1">
    <location>
        <begin position="1"/>
        <end position="27"/>
    </location>
</feature>
<evidence type="ECO:0000313" key="3">
    <source>
        <dbReference type="EMBL" id="KAJ3053163.1"/>
    </source>
</evidence>
<dbReference type="InterPro" id="IPR006016">
    <property type="entry name" value="UspA"/>
</dbReference>
<dbReference type="Pfam" id="PF00582">
    <property type="entry name" value="Usp"/>
    <property type="match status" value="1"/>
</dbReference>
<keyword evidence="4" id="KW-1185">Reference proteome</keyword>